<dbReference type="Gene3D" id="3.60.21.10">
    <property type="match status" value="1"/>
</dbReference>
<dbReference type="InterPro" id="IPR050535">
    <property type="entry name" value="DNA_Repair-Maintenance_Comp"/>
</dbReference>
<keyword evidence="8" id="KW-1185">Reference proteome</keyword>
<dbReference type="PATRIC" id="fig|571915.4.peg.1330"/>
<dbReference type="GO" id="GO:0004527">
    <property type="term" value="F:exonuclease activity"/>
    <property type="evidence" value="ECO:0007669"/>
    <property type="project" value="UniProtKB-KW"/>
</dbReference>
<evidence type="ECO:0000256" key="3">
    <source>
        <dbReference type="ARBA" id="ARBA00022722"/>
    </source>
</evidence>
<dbReference type="Proteomes" id="UP000035199">
    <property type="component" value="Chromosome"/>
</dbReference>
<evidence type="ECO:0000256" key="4">
    <source>
        <dbReference type="ARBA" id="ARBA00022801"/>
    </source>
</evidence>
<dbReference type="InterPro" id="IPR029052">
    <property type="entry name" value="Metallo-depent_PP-like"/>
</dbReference>
<dbReference type="SUPFAM" id="SSF56300">
    <property type="entry name" value="Metallo-dependent phosphatases"/>
    <property type="match status" value="1"/>
</dbReference>
<dbReference type="CDD" id="cd00840">
    <property type="entry name" value="MPP_Mre11_N"/>
    <property type="match status" value="1"/>
</dbReference>
<dbReference type="AlphaFoldDB" id="A0A0G3H161"/>
<feature type="domain" description="Calcineurin-like phosphoesterase" evidence="6">
    <location>
        <begin position="4"/>
        <end position="199"/>
    </location>
</feature>
<keyword evidence="4" id="KW-0378">Hydrolase</keyword>
<dbReference type="InterPro" id="IPR014577">
    <property type="entry name" value="UCP033093_metalloPase"/>
</dbReference>
<dbReference type="InterPro" id="IPR041796">
    <property type="entry name" value="Mre11_N"/>
</dbReference>
<dbReference type="InterPro" id="IPR004843">
    <property type="entry name" value="Calcineurin-like_PHP"/>
</dbReference>
<dbReference type="KEGG" id="cmv:CMUST_06260"/>
<organism evidence="7 8">
    <name type="scientific">Corynebacterium mustelae</name>
    <dbReference type="NCBI Taxonomy" id="571915"/>
    <lineage>
        <taxon>Bacteria</taxon>
        <taxon>Bacillati</taxon>
        <taxon>Actinomycetota</taxon>
        <taxon>Actinomycetes</taxon>
        <taxon>Mycobacteriales</taxon>
        <taxon>Corynebacteriaceae</taxon>
        <taxon>Corynebacterium</taxon>
    </lineage>
</organism>
<dbReference type="STRING" id="571915.CMUST_06260"/>
<proteinExistence type="inferred from homology"/>
<keyword evidence="3" id="KW-0540">Nuclease</keyword>
<dbReference type="RefSeq" id="WP_083987434.1">
    <property type="nucleotide sequence ID" value="NZ_CP011542.1"/>
</dbReference>
<dbReference type="PIRSF" id="PIRSF033093">
    <property type="entry name" value="UCP_ML1119"/>
    <property type="match status" value="1"/>
</dbReference>
<dbReference type="PANTHER" id="PTHR30337:SF0">
    <property type="entry name" value="NUCLEASE SBCCD SUBUNIT D"/>
    <property type="match status" value="1"/>
</dbReference>
<keyword evidence="5 7" id="KW-0269">Exonuclease</keyword>
<gene>
    <name evidence="7" type="ORF">CMUST_06260</name>
</gene>
<dbReference type="Pfam" id="PF00149">
    <property type="entry name" value="Metallophos"/>
    <property type="match status" value="1"/>
</dbReference>
<evidence type="ECO:0000256" key="1">
    <source>
        <dbReference type="ARBA" id="ARBA00010555"/>
    </source>
</evidence>
<sequence>MANIRFLHTSDLQIGMTRWFLKDTEDAQARFEAARKTAITRLGEVAQKHDCAFIVVAGDVFEHNAISPTTLNRAIEELRQLPVPVYLLPGNHDPLTADSVFYQAATAGNIHVFDTAEPIDAAGIELIGVPWLSKKPSRDLVAEATRQLEPSSTIRVVVAHGQTENRGNDIMPELIGLDSLNKLVAAGAIDYVALGDTHSTMQVGPTGAIWYSGSPEVTDFKELPAGGGEIDSGNALVVNITKTAAAQATVEVTPVQIGRWRFEALFMEVSSPHDIEEFITTLKKYPRKDETVVKYALRGTVDMTTRAYLESEISQLKPLFANLYPRSRTMDLTTTPTEDEIADMGFSGFAQKALSELSDSTHPAAEDALALLFHLQRSGKK</sequence>
<dbReference type="OrthoDB" id="9773856at2"/>
<evidence type="ECO:0000313" key="8">
    <source>
        <dbReference type="Proteomes" id="UP000035199"/>
    </source>
</evidence>
<evidence type="ECO:0000256" key="2">
    <source>
        <dbReference type="ARBA" id="ARBA00013365"/>
    </source>
</evidence>
<name>A0A0G3H161_9CORY</name>
<evidence type="ECO:0000313" key="7">
    <source>
        <dbReference type="EMBL" id="AKK05588.1"/>
    </source>
</evidence>
<reference evidence="8" key="2">
    <citation type="submission" date="2015-05" db="EMBL/GenBank/DDBJ databases">
        <title>Complete genome sequence of Corynebacterium mustelae DSM 45274, isolated from various tissues of a male ferret with lethal sepsis.</title>
        <authorList>
            <person name="Ruckert C."/>
            <person name="Albersmeier A."/>
            <person name="Winkler A."/>
            <person name="Tauch A."/>
        </authorList>
    </citation>
    <scope>NUCLEOTIDE SEQUENCE [LARGE SCALE GENOMIC DNA]</scope>
    <source>
        <strain evidence="8">DSM 45274</strain>
    </source>
</reference>
<evidence type="ECO:0000259" key="6">
    <source>
        <dbReference type="Pfam" id="PF00149"/>
    </source>
</evidence>
<evidence type="ECO:0000256" key="5">
    <source>
        <dbReference type="ARBA" id="ARBA00022839"/>
    </source>
</evidence>
<reference evidence="7 8" key="1">
    <citation type="journal article" date="2015" name="Genome Announc.">
        <title>Complete Genome Sequence of the Type Strain Corynebacterium mustelae DSM 45274, Isolated from Various Tissues of a Male Ferret with Lethal Sepsis.</title>
        <authorList>
            <person name="Ruckert C."/>
            <person name="Eimer J."/>
            <person name="Winkler A."/>
            <person name="Tauch A."/>
        </authorList>
    </citation>
    <scope>NUCLEOTIDE SEQUENCE [LARGE SCALE GENOMIC DNA]</scope>
    <source>
        <strain evidence="7 8">DSM 45274</strain>
    </source>
</reference>
<comment type="similarity">
    <text evidence="1">Belongs to the SbcD family.</text>
</comment>
<dbReference type="EMBL" id="CP011542">
    <property type="protein sequence ID" value="AKK05588.1"/>
    <property type="molecule type" value="Genomic_DNA"/>
</dbReference>
<accession>A0A0G3H161</accession>
<dbReference type="PANTHER" id="PTHR30337">
    <property type="entry name" value="COMPONENT OF ATP-DEPENDENT DSDNA EXONUCLEASE"/>
    <property type="match status" value="1"/>
</dbReference>
<protein>
    <recommendedName>
        <fullName evidence="2">Nuclease SbcCD subunit D</fullName>
    </recommendedName>
</protein>